<reference evidence="2 3" key="1">
    <citation type="submission" date="2019-11" db="EMBL/GenBank/DDBJ databases">
        <title>Metabolism of dissolved organic matter in forest soils.</title>
        <authorList>
            <person name="Cyle K.T."/>
            <person name="Wilhelm R.C."/>
            <person name="Martinez C.E."/>
        </authorList>
    </citation>
    <scope>NUCLEOTIDE SEQUENCE [LARGE SCALE GENOMIC DNA]</scope>
    <source>
        <strain evidence="2 3">1N</strain>
    </source>
</reference>
<dbReference type="InterPro" id="IPR036388">
    <property type="entry name" value="WH-like_DNA-bd_sf"/>
</dbReference>
<keyword evidence="3" id="KW-1185">Reference proteome</keyword>
<comment type="caution">
    <text evidence="2">The sequence shown here is derived from an EMBL/GenBank/DDBJ whole genome shotgun (WGS) entry which is preliminary data.</text>
</comment>
<dbReference type="InterPro" id="IPR005471">
    <property type="entry name" value="Tscrpt_reg_IclR_N"/>
</dbReference>
<dbReference type="Proteomes" id="UP000652198">
    <property type="component" value="Unassembled WGS sequence"/>
</dbReference>
<sequence>METAPGAQAVSRALRLLRAVAGTLGAGISLPQLMRGTGLDEPAVHRLVLARISVRREYPNYSSVLLWSDVAFTRAREYSVSERLAVTCARTAR</sequence>
<organism evidence="2 3">
    <name type="scientific">Paraburkholderia solitsugae</name>
    <dbReference type="NCBI Taxonomy" id="2675748"/>
    <lineage>
        <taxon>Bacteria</taxon>
        <taxon>Pseudomonadati</taxon>
        <taxon>Pseudomonadota</taxon>
        <taxon>Betaproteobacteria</taxon>
        <taxon>Burkholderiales</taxon>
        <taxon>Burkholderiaceae</taxon>
        <taxon>Paraburkholderia</taxon>
    </lineage>
</organism>
<accession>A0ABX2C069</accession>
<protein>
    <submittedName>
        <fullName evidence="2">Helix-turn-helix domain-containing protein</fullName>
    </submittedName>
</protein>
<name>A0ABX2C069_9BURK</name>
<dbReference type="RefSeq" id="WP_172316576.1">
    <property type="nucleotide sequence ID" value="NZ_WOEY01000134.1"/>
</dbReference>
<feature type="domain" description="HTH iclR-type" evidence="1">
    <location>
        <begin position="9"/>
        <end position="48"/>
    </location>
</feature>
<dbReference type="EMBL" id="WOEY01000134">
    <property type="protein sequence ID" value="NPT46475.1"/>
    <property type="molecule type" value="Genomic_DNA"/>
</dbReference>
<evidence type="ECO:0000259" key="1">
    <source>
        <dbReference type="Pfam" id="PF09339"/>
    </source>
</evidence>
<evidence type="ECO:0000313" key="3">
    <source>
        <dbReference type="Proteomes" id="UP000652198"/>
    </source>
</evidence>
<dbReference type="Pfam" id="PF09339">
    <property type="entry name" value="HTH_IclR"/>
    <property type="match status" value="1"/>
</dbReference>
<proteinExistence type="predicted"/>
<gene>
    <name evidence="2" type="ORF">GNZ12_35205</name>
</gene>
<evidence type="ECO:0000313" key="2">
    <source>
        <dbReference type="EMBL" id="NPT46475.1"/>
    </source>
</evidence>
<dbReference type="Gene3D" id="1.10.10.10">
    <property type="entry name" value="Winged helix-like DNA-binding domain superfamily/Winged helix DNA-binding domain"/>
    <property type="match status" value="1"/>
</dbReference>